<evidence type="ECO:0000259" key="6">
    <source>
        <dbReference type="PROSITE" id="PS51782"/>
    </source>
</evidence>
<dbReference type="InterPro" id="IPR036779">
    <property type="entry name" value="LysM_dom_sf"/>
</dbReference>
<dbReference type="InterPro" id="IPR010031">
    <property type="entry name" value="FAD_lactone_oxidase-like"/>
</dbReference>
<dbReference type="InterPro" id="IPR016166">
    <property type="entry name" value="FAD-bd_PCMH"/>
</dbReference>
<dbReference type="Proteomes" id="UP000613740">
    <property type="component" value="Unassembled WGS sequence"/>
</dbReference>
<feature type="region of interest" description="Disordered" evidence="3">
    <location>
        <begin position="485"/>
        <end position="520"/>
    </location>
</feature>
<evidence type="ECO:0000313" key="8">
    <source>
        <dbReference type="Proteomes" id="UP000613740"/>
    </source>
</evidence>
<organism evidence="7 8">
    <name type="scientific">Chlamydomonas schloesseri</name>
    <dbReference type="NCBI Taxonomy" id="2026947"/>
    <lineage>
        <taxon>Eukaryota</taxon>
        <taxon>Viridiplantae</taxon>
        <taxon>Chlorophyta</taxon>
        <taxon>core chlorophytes</taxon>
        <taxon>Chlorophyceae</taxon>
        <taxon>CS clade</taxon>
        <taxon>Chlamydomonadales</taxon>
        <taxon>Chlamydomonadaceae</taxon>
        <taxon>Chlamydomonas</taxon>
    </lineage>
</organism>
<name>A0A835W3F1_9CHLO</name>
<feature type="compositionally biased region" description="Pro residues" evidence="3">
    <location>
        <begin position="1737"/>
        <end position="1747"/>
    </location>
</feature>
<evidence type="ECO:0000313" key="7">
    <source>
        <dbReference type="EMBL" id="KAG2434516.1"/>
    </source>
</evidence>
<feature type="compositionally biased region" description="Low complexity" evidence="3">
    <location>
        <begin position="1821"/>
        <end position="1843"/>
    </location>
</feature>
<dbReference type="SUPFAM" id="SSF56176">
    <property type="entry name" value="FAD-binding/transporter-associated domain-like"/>
    <property type="match status" value="1"/>
</dbReference>
<evidence type="ECO:0000256" key="4">
    <source>
        <dbReference type="SAM" id="Phobius"/>
    </source>
</evidence>
<evidence type="ECO:0000256" key="1">
    <source>
        <dbReference type="ARBA" id="ARBA00004474"/>
    </source>
</evidence>
<dbReference type="InterPro" id="IPR006843">
    <property type="entry name" value="PAP/fibrillin_dom"/>
</dbReference>
<keyword evidence="8" id="KW-1185">Reference proteome</keyword>
<dbReference type="PROSITE" id="PS51387">
    <property type="entry name" value="FAD_PCMH"/>
    <property type="match status" value="1"/>
</dbReference>
<dbReference type="PANTHER" id="PTHR43762">
    <property type="entry name" value="L-GULONOLACTONE OXIDASE"/>
    <property type="match status" value="1"/>
</dbReference>
<keyword evidence="4" id="KW-0812">Transmembrane</keyword>
<protein>
    <recommendedName>
        <fullName evidence="9">LysM domain-containing protein</fullName>
    </recommendedName>
</protein>
<evidence type="ECO:0000256" key="2">
    <source>
        <dbReference type="ARBA" id="ARBA00022640"/>
    </source>
</evidence>
<dbReference type="Gene3D" id="3.10.350.10">
    <property type="entry name" value="LysM domain"/>
    <property type="match status" value="1"/>
</dbReference>
<dbReference type="Gene3D" id="3.30.465.10">
    <property type="match status" value="1"/>
</dbReference>
<gene>
    <name evidence="7" type="ORF">HYH02_012183</name>
</gene>
<evidence type="ECO:0000256" key="3">
    <source>
        <dbReference type="SAM" id="MobiDB-lite"/>
    </source>
</evidence>
<dbReference type="InterPro" id="IPR036318">
    <property type="entry name" value="FAD-bd_PCMH-like_sf"/>
</dbReference>
<dbReference type="GO" id="GO:0009536">
    <property type="term" value="C:plastid"/>
    <property type="evidence" value="ECO:0007669"/>
    <property type="project" value="UniProtKB-SubCell"/>
</dbReference>
<dbReference type="PANTHER" id="PTHR43762:SF5">
    <property type="entry name" value="FAD-BINDING PCMH-TYPE DOMAIN-CONTAINING PROTEIN"/>
    <property type="match status" value="1"/>
</dbReference>
<dbReference type="InterPro" id="IPR016169">
    <property type="entry name" value="FAD-bd_PCMH_sub2"/>
</dbReference>
<dbReference type="Pfam" id="PF01476">
    <property type="entry name" value="LysM"/>
    <property type="match status" value="1"/>
</dbReference>
<keyword evidence="2" id="KW-0934">Plastid</keyword>
<reference evidence="7" key="1">
    <citation type="journal article" date="2020" name="bioRxiv">
        <title>Comparative genomics of Chlamydomonas.</title>
        <authorList>
            <person name="Craig R.J."/>
            <person name="Hasan A.R."/>
            <person name="Ness R.W."/>
            <person name="Keightley P.D."/>
        </authorList>
    </citation>
    <scope>NUCLEOTIDE SEQUENCE</scope>
    <source>
        <strain evidence="7">CCAP 11/173</strain>
    </source>
</reference>
<dbReference type="EMBL" id="JAEHOD010000056">
    <property type="protein sequence ID" value="KAG2434516.1"/>
    <property type="molecule type" value="Genomic_DNA"/>
</dbReference>
<dbReference type="PROSITE" id="PS51782">
    <property type="entry name" value="LYSM"/>
    <property type="match status" value="1"/>
</dbReference>
<keyword evidence="4" id="KW-1133">Transmembrane helix</keyword>
<dbReference type="OrthoDB" id="610608at2759"/>
<accession>A0A835W3F1</accession>
<dbReference type="GO" id="GO:0071949">
    <property type="term" value="F:FAD binding"/>
    <property type="evidence" value="ECO:0007669"/>
    <property type="project" value="InterPro"/>
</dbReference>
<dbReference type="GO" id="GO:0016899">
    <property type="term" value="F:oxidoreductase activity, acting on the CH-OH group of donors, oxygen as acceptor"/>
    <property type="evidence" value="ECO:0007669"/>
    <property type="project" value="InterPro"/>
</dbReference>
<dbReference type="SUPFAM" id="SSF54106">
    <property type="entry name" value="LysM domain"/>
    <property type="match status" value="1"/>
</dbReference>
<evidence type="ECO:0000259" key="5">
    <source>
        <dbReference type="PROSITE" id="PS51387"/>
    </source>
</evidence>
<keyword evidence="4" id="KW-0472">Membrane</keyword>
<feature type="transmembrane region" description="Helical" evidence="4">
    <location>
        <begin position="42"/>
        <end position="63"/>
    </location>
</feature>
<dbReference type="Pfam" id="PF04755">
    <property type="entry name" value="PAP_fibrillin"/>
    <property type="match status" value="1"/>
</dbReference>
<dbReference type="SMART" id="SM00257">
    <property type="entry name" value="LysM"/>
    <property type="match status" value="1"/>
</dbReference>
<feature type="compositionally biased region" description="Pro residues" evidence="3">
    <location>
        <begin position="1792"/>
        <end position="1816"/>
    </location>
</feature>
<sequence>MRRRAGAAVRGGGGGSASAVVPAAAAAVPLRAGSSGTSRRRLSLLAAAALLAAAGCVLVLLSAPPTLGFVPIDLSNFQSEYACDNSTVRIVRPRTVADISAAVVAHDKVMAVGGGWSWNQRFFCASNGTAPPSGDGYNATTASAAANSSSTTTVSSSITPPPATGVANIVMGTVRPLIIEVNETDETVLVDAGVRTIDLLRFLAAYVTPTAPSGWTLPAFPWFVFQTLGGAVSTGTHGSSLQHKSLSSQAVALRLVLANGSHVELSDDSQPFLMRAARVAVGKLGIITHIRFRIVREMPVTRTLHALPASGFRDLMRQAQAAWTASADAPDGNGGIAPWMMGHGDSEWFWAPQRHEFLAVTYTRGDVANAIERLKVLSAYARNGGADATTAYNTSLALLEAAVAERAAGEGPAFSVDDFPLLSNVTFDPAAGNLSSVALPVLQKLNDTVINAPWQQLAAAAAATTPGGSAAVASVLGLPPPGGANATGASGAGVSSPSVTAQAGPSEAATGAGGGGKQEQQTTVALFSATGDATNVLRPPRRAGRIAAAGRINGTARGGAANSTGNSNSSATTASSGLVAAAVAADGEGAVYGSGWDIPQRGTPTIFYGLTGMADAYIDISRSGVYSIAANGTREALASYLYQPEAILDVNIRRVNFDQYEVAIPITTVGDCWSGLLDLLYGPDNIDGNNPAYNGSASVHSLPSKLNASLAAAGGNASTAGSFFAANGRPDYGFRSNPLIRMTGVENALLSNSYDVPHFWLNIEDYLYYNRMTRRSNEVFKAVMGYLRGDPRCGSSGLSGGGGRLHWGKSGWPDTGCWHGDREFPGTWCDFGCAVRELDPAGRFTDSTGGSGTDAEAHLPASEATLHTVQTGETLAQIALAYGVSVEQIQEAAPKGRTQRASLRKDSKLQAGQQLLVASEQQASTAAPGSAAAAGGLAGFIGQHGPVMAACVGGALLAAGAVKVLSPKAGPKGQSEKAAEPVPATSPPVMSAVAQVRALLQDAAVEMQAVEAALAAVKRASAAAATPAAAPAAAAVAAVAATATEQAAPAAEGAVETAAADVEAPAEPASTVTAEVPVALPAAEAPAGGAEAAAAEVAAVPDAMIEETANLDTSAQVAAARARVKEALEAAQGLMLSVPLHGAGAGAAVAAVPGVAVGGGADTPAATLAAAQLPVMAAEALEAVVRPMGVEAAGQVLDRIRSINQILEQEQQRAEVAALRAASTVEAAATGDAATAPAEVVDSAAKAAVEATAAAAEAAPKAVAEAAAPAVEAVGILARAAVDATAAVAGAAPEPMADAAKEAVAAAARAANDTVAAAVDAAVDLASSAAATTQEAVAAVSEAAVSLTASFEETTDAAPKAVAEAADAAVAAVNALAQAAVDATTFVTGAAPEGVAEAAKGAVAAAAKAATDAAKEAADSAVGLAAAAAGSTNEAVAGAAGAAISAAAAAAAVVLPVPEAPVAAAASPVVLSDKVLYDPPSPEATAALMSERAGSVLQSIDLLIASFEGLSDDDEQALEDVMRAGEAKAAAKAAAAAKDGDGLLPPPTAPAAPLNVPPSFAAAADSSTTANLVLNLPPITAPAGAAAPAAAPVAVPAPEPVLVGAQAAAQPAATAAAAPPEAATPPSAAERAAAMAEMLAPLRPSVPGPVLDRLAQLMMLMPQDQVKDLSGAIGESAAAAAVTKAATTKSTEIPADPWQGVPPAIVAALNRIYKASIADEPAAPGAVRGMLPPAPAAAPRPLLPPGPQRAALPPTAATATASASVAAPAARPMTSMQFQPQPQPSMQAPNSSPSPLPPSAPQPSPSLPPPPPPQPNPTLQRAVAAAAARTAGPADGPTPAAAGPDAAATLVHLKSGLLDLVYGTARGVNAAPVTRAAIEEFVSALEARNPHTVPTDAVSALAGRWKLVYTSNVGTLMLLGALDNLPLVDVGDVCQTIDPVTLTAINKIDIAVPVLLSLRAEAGLEVRSPRQFKVQFTRVGLDTYIRTPQLTAALEIPPSVTVLGATLDLSPLRRLVEPINSGLEAASDLLGRAVSPEFGVNQVPVPPGMSAGTLTSAASLWMLTTYLDDNLRISRDDEGRVFVMLKDVAWPGPDSSDLNKSPR</sequence>
<dbReference type="CDD" id="cd00118">
    <property type="entry name" value="LysM"/>
    <property type="match status" value="1"/>
</dbReference>
<feature type="compositionally biased region" description="Low complexity" evidence="3">
    <location>
        <begin position="1748"/>
        <end position="1791"/>
    </location>
</feature>
<feature type="region of interest" description="Disordered" evidence="3">
    <location>
        <begin position="1737"/>
        <end position="1843"/>
    </location>
</feature>
<feature type="compositionally biased region" description="Low complexity" evidence="3">
    <location>
        <begin position="485"/>
        <end position="501"/>
    </location>
</feature>
<feature type="domain" description="LysM" evidence="6">
    <location>
        <begin position="865"/>
        <end position="917"/>
    </location>
</feature>
<evidence type="ECO:0008006" key="9">
    <source>
        <dbReference type="Google" id="ProtNLM"/>
    </source>
</evidence>
<proteinExistence type="predicted"/>
<comment type="subcellular location">
    <subcellularLocation>
        <location evidence="1">Plastid</location>
    </subcellularLocation>
</comment>
<feature type="domain" description="FAD-binding PCMH-type" evidence="5">
    <location>
        <begin position="83"/>
        <end position="297"/>
    </location>
</feature>
<comment type="caution">
    <text evidence="7">The sequence shown here is derived from an EMBL/GenBank/DDBJ whole genome shotgun (WGS) entry which is preliminary data.</text>
</comment>
<dbReference type="InterPro" id="IPR018392">
    <property type="entry name" value="LysM"/>
</dbReference>